<comment type="similarity">
    <text evidence="8">Belongs to the peptidase M24A family.</text>
</comment>
<dbReference type="SUPFAM" id="SSF55920">
    <property type="entry name" value="Creatinase/aminopeptidase"/>
    <property type="match status" value="1"/>
</dbReference>
<keyword evidence="6 8" id="KW-0479">Metal-binding</keyword>
<dbReference type="KEGG" id="mear:Mpt1_c01530"/>
<evidence type="ECO:0000256" key="4">
    <source>
        <dbReference type="ARBA" id="ARBA00022438"/>
    </source>
</evidence>
<comment type="cofactor">
    <cofactor evidence="8">
        <name>Co(2+)</name>
        <dbReference type="ChEBI" id="CHEBI:48828"/>
    </cofactor>
    <cofactor evidence="8">
        <name>Zn(2+)</name>
        <dbReference type="ChEBI" id="CHEBI:29105"/>
    </cofactor>
    <cofactor evidence="8">
        <name>Mn(2+)</name>
        <dbReference type="ChEBI" id="CHEBI:29035"/>
    </cofactor>
    <cofactor evidence="8">
        <name>Fe(2+)</name>
        <dbReference type="ChEBI" id="CHEBI:29033"/>
    </cofactor>
    <text evidence="8">Binds 2 divalent metal cations per subunit. Has a high-affinity and a low affinity metal-binding site. The true nature of the physiological cofactor is under debate. The enzyme is active with cobalt, zinc, manganese or divalent iron ions.</text>
</comment>
<dbReference type="InterPro" id="IPR002468">
    <property type="entry name" value="Pept_M24A_MAP2"/>
</dbReference>
<evidence type="ECO:0000313" key="10">
    <source>
        <dbReference type="EMBL" id="AIZ56055.1"/>
    </source>
</evidence>
<dbReference type="RefSeq" id="WP_048111361.1">
    <property type="nucleotide sequence ID" value="NZ_CP010070.1"/>
</dbReference>
<dbReference type="SUPFAM" id="SSF46785">
    <property type="entry name" value="Winged helix' DNA-binding domain"/>
    <property type="match status" value="1"/>
</dbReference>
<evidence type="ECO:0000259" key="9">
    <source>
        <dbReference type="Pfam" id="PF00557"/>
    </source>
</evidence>
<comment type="function">
    <text evidence="8">Removes the N-terminal methionine from nascent proteins. The N-terminal methionine is often cleaved when the second residue in the primary sequence is small and uncharged (Met-Ala-, Cys, Gly, Pro, Ser, Thr, or Val).</text>
</comment>
<organism evidence="10 11">
    <name type="scientific">Candidatus Methanoplasma termitum</name>
    <dbReference type="NCBI Taxonomy" id="1577791"/>
    <lineage>
        <taxon>Archaea</taxon>
        <taxon>Methanobacteriati</taxon>
        <taxon>Thermoplasmatota</taxon>
        <taxon>Thermoplasmata</taxon>
        <taxon>Methanomassiliicoccales</taxon>
        <taxon>Methanomassiliicoccaceae</taxon>
        <taxon>Candidatus Methanoplasma</taxon>
    </lineage>
</organism>
<dbReference type="HOGENOM" id="CLU_015857_7_0_2"/>
<dbReference type="GO" id="GO:0005737">
    <property type="term" value="C:cytoplasm"/>
    <property type="evidence" value="ECO:0007669"/>
    <property type="project" value="TreeGrafter"/>
</dbReference>
<evidence type="ECO:0000256" key="8">
    <source>
        <dbReference type="RuleBase" id="RU003653"/>
    </source>
</evidence>
<dbReference type="GeneID" id="24817827"/>
<evidence type="ECO:0000313" key="11">
    <source>
        <dbReference type="Proteomes" id="UP000030787"/>
    </source>
</evidence>
<keyword evidence="7 10" id="KW-0378">Hydrolase</keyword>
<evidence type="ECO:0000256" key="3">
    <source>
        <dbReference type="ARBA" id="ARBA00001954"/>
    </source>
</evidence>
<dbReference type="EC" id="3.4.11.18" evidence="8"/>
<dbReference type="GO" id="GO:0070006">
    <property type="term" value="F:metalloaminopeptidase activity"/>
    <property type="evidence" value="ECO:0007669"/>
    <property type="project" value="InterPro"/>
</dbReference>
<sequence length="296" mass="32231">MLNAEELSKLRKAGEVAAAARSLGMDMVKEGVKLYDVAQEVEGYIRSKGCGLAFPCNISINEIAAHYTPCVDDKKVFALGDVVKVDCGAELDGFVGDTAGTVEVGTKKYRSLVEASKIARDTVAEFVGVGTPINEIGRVVEMSMKQNGVKPITNLCGHQIKQYNLHAGVSIPNYNDGNTDRLKPGMIVAIEPFATNGGGTVTNGPPGNIVRILRERKLSDPKSQEFFEYARGEFKSFPFCARSCDFPDAEKHVKDLIRHGVLMSYGQMIEARKGIVSQHEHTFYIAGERAEITTLP</sequence>
<name>A0A0A7LA95_9ARCH</name>
<keyword evidence="5 8" id="KW-0645">Protease</keyword>
<protein>
    <recommendedName>
        <fullName evidence="8">Methionine aminopeptidase</fullName>
        <ecNumber evidence="8">3.4.11.18</ecNumber>
    </recommendedName>
</protein>
<dbReference type="InterPro" id="IPR050247">
    <property type="entry name" value="Met_Aminopeptidase_Type2"/>
</dbReference>
<dbReference type="InterPro" id="IPR036388">
    <property type="entry name" value="WH-like_DNA-bd_sf"/>
</dbReference>
<dbReference type="PRINTS" id="PR00599">
    <property type="entry name" value="MAPEPTIDASE"/>
</dbReference>
<dbReference type="Proteomes" id="UP000030787">
    <property type="component" value="Chromosome"/>
</dbReference>
<comment type="cofactor">
    <cofactor evidence="3">
        <name>Fe(2+)</name>
        <dbReference type="ChEBI" id="CHEBI:29033"/>
    </cofactor>
</comment>
<dbReference type="AlphaFoldDB" id="A0A0A7LA95"/>
<dbReference type="InterPro" id="IPR000994">
    <property type="entry name" value="Pept_M24"/>
</dbReference>
<dbReference type="Gene3D" id="3.90.230.10">
    <property type="entry name" value="Creatinase/methionine aminopeptidase superfamily"/>
    <property type="match status" value="1"/>
</dbReference>
<dbReference type="GO" id="GO:0046872">
    <property type="term" value="F:metal ion binding"/>
    <property type="evidence" value="ECO:0007669"/>
    <property type="project" value="UniProtKB-KW"/>
</dbReference>
<dbReference type="STRING" id="1577791.Mpt1_c01530"/>
<evidence type="ECO:0000256" key="6">
    <source>
        <dbReference type="ARBA" id="ARBA00022723"/>
    </source>
</evidence>
<dbReference type="EMBL" id="CP010070">
    <property type="protein sequence ID" value="AIZ56055.1"/>
    <property type="molecule type" value="Genomic_DNA"/>
</dbReference>
<evidence type="ECO:0000256" key="2">
    <source>
        <dbReference type="ARBA" id="ARBA00001936"/>
    </source>
</evidence>
<dbReference type="Pfam" id="PF00557">
    <property type="entry name" value="Peptidase_M24"/>
    <property type="match status" value="1"/>
</dbReference>
<accession>A0A0A7LA95</accession>
<dbReference type="Gene3D" id="1.10.10.10">
    <property type="entry name" value="Winged helix-like DNA-binding domain superfamily/Winged helix DNA-binding domain"/>
    <property type="match status" value="1"/>
</dbReference>
<keyword evidence="11" id="KW-1185">Reference proteome</keyword>
<evidence type="ECO:0000256" key="7">
    <source>
        <dbReference type="ARBA" id="ARBA00022801"/>
    </source>
</evidence>
<evidence type="ECO:0000256" key="1">
    <source>
        <dbReference type="ARBA" id="ARBA00000294"/>
    </source>
</evidence>
<evidence type="ECO:0000256" key="5">
    <source>
        <dbReference type="ARBA" id="ARBA00022670"/>
    </source>
</evidence>
<dbReference type="InterPro" id="IPR001714">
    <property type="entry name" value="Pept_M24_MAP"/>
</dbReference>
<dbReference type="InterPro" id="IPR036390">
    <property type="entry name" value="WH_DNA-bd_sf"/>
</dbReference>
<dbReference type="GO" id="GO:0006508">
    <property type="term" value="P:proteolysis"/>
    <property type="evidence" value="ECO:0007669"/>
    <property type="project" value="UniProtKB-KW"/>
</dbReference>
<proteinExistence type="inferred from homology"/>
<reference evidence="10 11" key="1">
    <citation type="journal article" date="2014" name="Appl. Environ. Microbiol.">
        <title>Comparative Genome Analysis of 'Candidatus Methanoplasma termitum' Indicates a New Mode of Energy Metabolism in the Seventh Order of Methanogens.</title>
        <authorList>
            <person name="Lang K."/>
            <person name="Schuldes J."/>
            <person name="Klingl A."/>
            <person name="Poehlein A."/>
            <person name="Daniel R."/>
            <person name="Brune A."/>
        </authorList>
    </citation>
    <scope>NUCLEOTIDE SEQUENCE [LARGE SCALE GENOMIC DNA]</scope>
    <source>
        <strain evidence="11">Mpt1</strain>
    </source>
</reference>
<dbReference type="NCBIfam" id="TIGR00501">
    <property type="entry name" value="met_pdase_II"/>
    <property type="match status" value="1"/>
</dbReference>
<dbReference type="PANTHER" id="PTHR45777">
    <property type="entry name" value="METHIONINE AMINOPEPTIDASE 2"/>
    <property type="match status" value="1"/>
</dbReference>
<comment type="catalytic activity">
    <reaction evidence="1 8">
        <text>Release of N-terminal amino acids, preferentially methionine, from peptides and arylamides.</text>
        <dbReference type="EC" id="3.4.11.18"/>
    </reaction>
</comment>
<dbReference type="GO" id="GO:0004239">
    <property type="term" value="F:initiator methionyl aminopeptidase activity"/>
    <property type="evidence" value="ECO:0007669"/>
    <property type="project" value="UniProtKB-EC"/>
</dbReference>
<comment type="cofactor">
    <cofactor evidence="2">
        <name>Mn(2+)</name>
        <dbReference type="ChEBI" id="CHEBI:29035"/>
    </cofactor>
</comment>
<dbReference type="InterPro" id="IPR036005">
    <property type="entry name" value="Creatinase/aminopeptidase-like"/>
</dbReference>
<gene>
    <name evidence="10" type="primary">map</name>
    <name evidence="10" type="ORF">Mpt1_c01530</name>
</gene>
<keyword evidence="4 8" id="KW-0031">Aminopeptidase</keyword>
<dbReference type="PANTHER" id="PTHR45777:SF2">
    <property type="entry name" value="METHIONINE AMINOPEPTIDASE 2"/>
    <property type="match status" value="1"/>
</dbReference>
<dbReference type="OrthoDB" id="372008at2157"/>
<feature type="domain" description="Peptidase M24" evidence="9">
    <location>
        <begin position="9"/>
        <end position="199"/>
    </location>
</feature>